<gene>
    <name evidence="3" type="ordered locus">LFE_1925</name>
</gene>
<dbReference type="Proteomes" id="UP000007382">
    <property type="component" value="Chromosome"/>
</dbReference>
<dbReference type="EMBL" id="AP012342">
    <property type="protein sequence ID" value="BAM07603.1"/>
    <property type="molecule type" value="Genomic_DNA"/>
</dbReference>
<dbReference type="PATRIC" id="fig|1162668.3.peg.2286"/>
<dbReference type="HOGENOM" id="CLU_034349_3_1_0"/>
<dbReference type="eggNOG" id="COG5421">
    <property type="taxonomic scope" value="Bacteria"/>
</dbReference>
<sequence>MEENRLLSQVRRIDHLGIVSGVARKIRLVEIIDRMIPPAPQRGVTAGEAVLALVLNGLGFVSRPLYLTPAYFETKPVGTLIRSGLTEEDLNEFTLGRALDDLHEAGLSALFLHLASSAVGLSERGTTFFHLDSTSFTLSGRYPQSEAREDEEAEDEGEPAVIRITHGFSKDHRPDLKQFVLNMITLHKSRIPIWVEALDGNTVDKTSFSRTIQSFLQQVQGAETPMLFVADSALYTKKTIGELSGKIQWVTRVPETVGLVRHLLSEVPLEAFRPGGEDLPGIRFCEVGTTFGGIPQRWILVYSQTSREREEKTLSRAVSREKKALEASLRALSQTVFSCSEDARTAWEEIFGKARYHRASECVVSEETGHVRSGRPKKDAKPEIQGYRISGSFEPDPEGIDRELHRKGFFVIASNHLDDKALPAPEMIALYKSQGTSIEPGFRFYKDPLFFADAFFLKSEKRIMALTVVMGIALLIYSLAEEELRRTLKTLKGSVPDQKKKPTSRPTMRWIFQLVEGINWMPSRGDPAGAIWMKEVQKKIISFFSPEVKAIYGVP</sequence>
<keyword evidence="1" id="KW-1133">Transmembrane helix</keyword>
<dbReference type="InterPro" id="IPR047654">
    <property type="entry name" value="IS1634_transpos"/>
</dbReference>
<reference evidence="4" key="2">
    <citation type="submission" date="2012-03" db="EMBL/GenBank/DDBJ databases">
        <title>The complete genome sequence of the pioneer microbe on fresh volcanic deposit, Leptospirillum ferrooxidans strain C2-3.</title>
        <authorList>
            <person name="Fujimura R."/>
            <person name="Sato Y."/>
            <person name="Nishizawa T."/>
            <person name="Nanba K."/>
            <person name="Oshima K."/>
            <person name="Hattori M."/>
            <person name="Kamijo T."/>
            <person name="Ohta H."/>
        </authorList>
    </citation>
    <scope>NUCLEOTIDE SEQUENCE [LARGE SCALE GENOMIC DNA]</scope>
    <source>
        <strain evidence="4">C2-3</strain>
    </source>
</reference>
<dbReference type="STRING" id="1162668.LFE_1925"/>
<dbReference type="AlphaFoldDB" id="I0IQQ4"/>
<keyword evidence="4" id="KW-1185">Reference proteome</keyword>
<dbReference type="Pfam" id="PF14104">
    <property type="entry name" value="DUF4277"/>
    <property type="match status" value="1"/>
</dbReference>
<evidence type="ECO:0000313" key="4">
    <source>
        <dbReference type="Proteomes" id="UP000007382"/>
    </source>
</evidence>
<dbReference type="NCBIfam" id="NF033559">
    <property type="entry name" value="transpos_IS1634"/>
    <property type="match status" value="1"/>
</dbReference>
<protein>
    <submittedName>
        <fullName evidence="3">Transposase-like protein</fullName>
    </submittedName>
</protein>
<keyword evidence="1" id="KW-0812">Transmembrane</keyword>
<dbReference type="RefSeq" id="WP_014450087.1">
    <property type="nucleotide sequence ID" value="NC_017094.1"/>
</dbReference>
<dbReference type="PANTHER" id="PTHR34614">
    <property type="match status" value="1"/>
</dbReference>
<reference evidence="3 4" key="1">
    <citation type="journal article" date="2012" name="J. Bacteriol.">
        <title>Complete Genome Sequence of Leptospirillum ferrooxidans Strain C2-3, Isolated from a Fresh Volcanic Ash Deposit on the Island of Miyake, Japan.</title>
        <authorList>
            <person name="Fujimura R."/>
            <person name="Sato Y."/>
            <person name="Nishizawa T."/>
            <person name="Oshima K."/>
            <person name="Kim S.-W."/>
            <person name="Hattori M."/>
            <person name="Kamijo T."/>
            <person name="Ohta H."/>
        </authorList>
    </citation>
    <scope>NUCLEOTIDE SEQUENCE [LARGE SCALE GENOMIC DNA]</scope>
    <source>
        <strain evidence="3 4">C2-3</strain>
    </source>
</reference>
<name>I0IQQ4_LEPFC</name>
<feature type="domain" description="DUF4277" evidence="2">
    <location>
        <begin position="9"/>
        <end position="115"/>
    </location>
</feature>
<dbReference type="KEGG" id="lfc:LFE_1925"/>
<dbReference type="InterPro" id="IPR025457">
    <property type="entry name" value="DUF4277"/>
</dbReference>
<feature type="transmembrane region" description="Helical" evidence="1">
    <location>
        <begin position="463"/>
        <end position="480"/>
    </location>
</feature>
<evidence type="ECO:0000259" key="2">
    <source>
        <dbReference type="Pfam" id="PF14104"/>
    </source>
</evidence>
<accession>I0IQQ4</accession>
<proteinExistence type="predicted"/>
<dbReference type="PANTHER" id="PTHR34614:SF2">
    <property type="entry name" value="TRANSPOSASE IS4-LIKE DOMAIN-CONTAINING PROTEIN"/>
    <property type="match status" value="1"/>
</dbReference>
<organism evidence="3 4">
    <name type="scientific">Leptospirillum ferrooxidans (strain C2-3)</name>
    <dbReference type="NCBI Taxonomy" id="1162668"/>
    <lineage>
        <taxon>Bacteria</taxon>
        <taxon>Pseudomonadati</taxon>
        <taxon>Nitrospirota</taxon>
        <taxon>Nitrospiria</taxon>
        <taxon>Nitrospirales</taxon>
        <taxon>Nitrospiraceae</taxon>
        <taxon>Leptospirillum</taxon>
    </lineage>
</organism>
<evidence type="ECO:0000256" key="1">
    <source>
        <dbReference type="SAM" id="Phobius"/>
    </source>
</evidence>
<keyword evidence="1" id="KW-0472">Membrane</keyword>
<evidence type="ECO:0000313" key="3">
    <source>
        <dbReference type="EMBL" id="BAM07603.1"/>
    </source>
</evidence>